<proteinExistence type="predicted"/>
<protein>
    <submittedName>
        <fullName evidence="2">Uncharacterized protein</fullName>
    </submittedName>
</protein>
<gene>
    <name evidence="2" type="ORF">JX265_003670</name>
</gene>
<comment type="caution">
    <text evidence="2">The sequence shown here is derived from an EMBL/GenBank/DDBJ whole genome shotgun (WGS) entry which is preliminary data.</text>
</comment>
<sequence length="270" mass="30226">MSGQPNFGQPAPGWPYPHQPHQQQRLQHGAYPYVDGHAMGYGPPPPQQQWQSYNQYPPPPAPNGVMPQGHHQIPQLPYRPPFADRAPVYPPIFPQNQTLIPRVLAVQKSGSKSYTLVNIDNGQVFYSVHFSSTRIQFSRFVNGPQCGSAKFHTFSKKIDLEIGNGHVTFKDEFQSTTGQGFLRWNKKYDSWLSGRGHLALESDGYKAAIYHLDKGPDHHDRQGGRFEILKQGLNQAQLDEVVISGIAYLEQRKTQAQAGIANAIDTVMTA</sequence>
<accession>A0A9P9WS96</accession>
<reference evidence="2" key="1">
    <citation type="submission" date="2021-03" db="EMBL/GenBank/DDBJ databases">
        <title>Revisited historic fungal species revealed as producer of novel bioactive compounds through whole genome sequencing and comparative genomics.</title>
        <authorList>
            <person name="Vignolle G.A."/>
            <person name="Hochenegger N."/>
            <person name="Mach R.L."/>
            <person name="Mach-Aigner A.R."/>
            <person name="Javad Rahimi M."/>
            <person name="Salim K.A."/>
            <person name="Chan C.M."/>
            <person name="Lim L.B.L."/>
            <person name="Cai F."/>
            <person name="Druzhinina I.S."/>
            <person name="U'Ren J.M."/>
            <person name="Derntl C."/>
        </authorList>
    </citation>
    <scope>NUCLEOTIDE SEQUENCE</scope>
    <source>
        <strain evidence="2">TUCIM 5799</strain>
    </source>
</reference>
<dbReference type="AlphaFoldDB" id="A0A9P9WS96"/>
<dbReference type="EMBL" id="JAFIMR010000006">
    <property type="protein sequence ID" value="KAI1877662.1"/>
    <property type="molecule type" value="Genomic_DNA"/>
</dbReference>
<evidence type="ECO:0000313" key="2">
    <source>
        <dbReference type="EMBL" id="KAI1877662.1"/>
    </source>
</evidence>
<dbReference type="OrthoDB" id="4725912at2759"/>
<keyword evidence="3" id="KW-1185">Reference proteome</keyword>
<dbReference type="Proteomes" id="UP000829685">
    <property type="component" value="Unassembled WGS sequence"/>
</dbReference>
<evidence type="ECO:0000313" key="3">
    <source>
        <dbReference type="Proteomes" id="UP000829685"/>
    </source>
</evidence>
<feature type="region of interest" description="Disordered" evidence="1">
    <location>
        <begin position="1"/>
        <end position="26"/>
    </location>
</feature>
<organism evidence="2 3">
    <name type="scientific">Neoarthrinium moseri</name>
    <dbReference type="NCBI Taxonomy" id="1658444"/>
    <lineage>
        <taxon>Eukaryota</taxon>
        <taxon>Fungi</taxon>
        <taxon>Dikarya</taxon>
        <taxon>Ascomycota</taxon>
        <taxon>Pezizomycotina</taxon>
        <taxon>Sordariomycetes</taxon>
        <taxon>Xylariomycetidae</taxon>
        <taxon>Amphisphaeriales</taxon>
        <taxon>Apiosporaceae</taxon>
        <taxon>Neoarthrinium</taxon>
    </lineage>
</organism>
<name>A0A9P9WS96_9PEZI</name>
<evidence type="ECO:0000256" key="1">
    <source>
        <dbReference type="SAM" id="MobiDB-lite"/>
    </source>
</evidence>